<evidence type="ECO:0000256" key="1">
    <source>
        <dbReference type="ARBA" id="ARBA00004651"/>
    </source>
</evidence>
<name>A0A177B5P7_9BILA</name>
<dbReference type="GO" id="GO:0034220">
    <property type="term" value="P:monoatomic ion transmembrane transport"/>
    <property type="evidence" value="ECO:0007669"/>
    <property type="project" value="UniProtKB-KW"/>
</dbReference>
<dbReference type="GO" id="GO:0005886">
    <property type="term" value="C:plasma membrane"/>
    <property type="evidence" value="ECO:0007669"/>
    <property type="project" value="UniProtKB-SubCell"/>
</dbReference>
<evidence type="ECO:0000256" key="2">
    <source>
        <dbReference type="ARBA" id="ARBA00022448"/>
    </source>
</evidence>
<evidence type="ECO:0000313" key="10">
    <source>
        <dbReference type="EMBL" id="OAF69576.1"/>
    </source>
</evidence>
<evidence type="ECO:0000256" key="8">
    <source>
        <dbReference type="ARBA" id="ARBA00023303"/>
    </source>
</evidence>
<evidence type="ECO:0000256" key="7">
    <source>
        <dbReference type="ARBA" id="ARBA00023136"/>
    </source>
</evidence>
<feature type="transmembrane region" description="Helical" evidence="9">
    <location>
        <begin position="100"/>
        <end position="122"/>
    </location>
</feature>
<dbReference type="EMBL" id="LWCA01000260">
    <property type="protein sequence ID" value="OAF69576.1"/>
    <property type="molecule type" value="Genomic_DNA"/>
</dbReference>
<keyword evidence="6" id="KW-0406">Ion transport</keyword>
<dbReference type="PANTHER" id="PTHR11893">
    <property type="entry name" value="INNEXIN"/>
    <property type="match status" value="1"/>
</dbReference>
<dbReference type="PROSITE" id="PS51013">
    <property type="entry name" value="PANNEXIN"/>
    <property type="match status" value="1"/>
</dbReference>
<protein>
    <recommendedName>
        <fullName evidence="12">Innexin</fullName>
    </recommendedName>
</protein>
<evidence type="ECO:0008006" key="12">
    <source>
        <dbReference type="Google" id="ProtNLM"/>
    </source>
</evidence>
<evidence type="ECO:0000256" key="3">
    <source>
        <dbReference type="ARBA" id="ARBA00022475"/>
    </source>
</evidence>
<gene>
    <name evidence="10" type="ORF">A3Q56_02698</name>
</gene>
<evidence type="ECO:0000256" key="9">
    <source>
        <dbReference type="SAM" id="Phobius"/>
    </source>
</evidence>
<evidence type="ECO:0000256" key="6">
    <source>
        <dbReference type="ARBA" id="ARBA00023065"/>
    </source>
</evidence>
<keyword evidence="7 9" id="KW-0472">Membrane</keyword>
<evidence type="ECO:0000256" key="5">
    <source>
        <dbReference type="ARBA" id="ARBA00022989"/>
    </source>
</evidence>
<keyword evidence="3" id="KW-1003">Cell membrane</keyword>
<dbReference type="PANTHER" id="PTHR11893:SF36">
    <property type="entry name" value="INNEXIN-5"/>
    <property type="match status" value="1"/>
</dbReference>
<dbReference type="Proteomes" id="UP000078046">
    <property type="component" value="Unassembled WGS sequence"/>
</dbReference>
<evidence type="ECO:0000256" key="4">
    <source>
        <dbReference type="ARBA" id="ARBA00022692"/>
    </source>
</evidence>
<keyword evidence="11" id="KW-1185">Reference proteome</keyword>
<dbReference type="InterPro" id="IPR000990">
    <property type="entry name" value="Innexin"/>
</dbReference>
<comment type="caution">
    <text evidence="10">The sequence shown here is derived from an EMBL/GenBank/DDBJ whole genome shotgun (WGS) entry which is preliminary data.</text>
</comment>
<evidence type="ECO:0000313" key="11">
    <source>
        <dbReference type="Proteomes" id="UP000078046"/>
    </source>
</evidence>
<keyword evidence="8" id="KW-0407">Ion channel</keyword>
<dbReference type="OrthoDB" id="5867527at2759"/>
<comment type="subcellular location">
    <subcellularLocation>
        <location evidence="1">Cell membrane</location>
        <topology evidence="1">Multi-pass membrane protein</topology>
    </subcellularLocation>
</comment>
<dbReference type="Pfam" id="PF00876">
    <property type="entry name" value="Innexin"/>
    <property type="match status" value="1"/>
</dbReference>
<reference evidence="10 11" key="1">
    <citation type="submission" date="2016-04" db="EMBL/GenBank/DDBJ databases">
        <title>The genome of Intoshia linei affirms orthonectids as highly simplified spiralians.</title>
        <authorList>
            <person name="Mikhailov K.V."/>
            <person name="Slusarev G.S."/>
            <person name="Nikitin M.A."/>
            <person name="Logacheva M.D."/>
            <person name="Penin A."/>
            <person name="Aleoshin V."/>
            <person name="Panchin Y.V."/>
        </authorList>
    </citation>
    <scope>NUCLEOTIDE SEQUENCE [LARGE SCALE GENOMIC DNA]</scope>
    <source>
        <strain evidence="10">Intl2013</strain>
        <tissue evidence="10">Whole animal</tissue>
    </source>
</reference>
<dbReference type="PRINTS" id="PR01262">
    <property type="entry name" value="INNEXIN"/>
</dbReference>
<keyword evidence="2" id="KW-0813">Transport</keyword>
<organism evidence="10 11">
    <name type="scientific">Intoshia linei</name>
    <dbReference type="NCBI Taxonomy" id="1819745"/>
    <lineage>
        <taxon>Eukaryota</taxon>
        <taxon>Metazoa</taxon>
        <taxon>Spiralia</taxon>
        <taxon>Lophotrochozoa</taxon>
        <taxon>Mesozoa</taxon>
        <taxon>Orthonectida</taxon>
        <taxon>Rhopaluridae</taxon>
        <taxon>Intoshia</taxon>
    </lineage>
</organism>
<accession>A0A177B5P7</accession>
<keyword evidence="4 9" id="KW-0812">Transmembrane</keyword>
<proteinExistence type="predicted"/>
<sequence length="293" mass="34649">MFVGNLLNNVISFTSFNSRADDDFADRLSHRYTVGFLIVFSGIVSTTQYVGNPIQCWCPAIFTSSHQEFTNKICWIKNTYYLPLHAIAGSNYQFKLNIGYYQWIPIFLLIQCVMFYLPCYIWRKTADHSGINIPNLIEAAESIQNALYRERRDKTIEYVIRHIDHFLIYQHKHESKCGFTLCKILFKHSIIFHKKNGNYLISIYICSKLIYIVNSIFQYTLMCTFLGTTNIHIMTRLYKLTLQNDYEDIEPIFPLQTLCDFYIRQMGTLQKHTYVNCILRQEIKCFTYLKLLK</sequence>
<keyword evidence="5 9" id="KW-1133">Transmembrane helix</keyword>
<dbReference type="AlphaFoldDB" id="A0A177B5P7"/>